<keyword evidence="3" id="KW-1185">Reference proteome</keyword>
<feature type="region of interest" description="Disordered" evidence="1">
    <location>
        <begin position="222"/>
        <end position="336"/>
    </location>
</feature>
<feature type="region of interest" description="Disordered" evidence="1">
    <location>
        <begin position="524"/>
        <end position="554"/>
    </location>
</feature>
<dbReference type="PANTHER" id="PTHR23225">
    <property type="entry name" value="ZINC FINGER PROTEIN"/>
    <property type="match status" value="1"/>
</dbReference>
<evidence type="ECO:0008006" key="4">
    <source>
        <dbReference type="Google" id="ProtNLM"/>
    </source>
</evidence>
<evidence type="ECO:0000313" key="2">
    <source>
        <dbReference type="EMBL" id="KAF7511434.1"/>
    </source>
</evidence>
<sequence>MEILQVYTDVPAIELGTEDYSVDHFPSYSPSAELAQYWRSIDPSLNSRRSFDTSQTDRSAHIVNMEKHLLNLENSAIGCGRSLLDVSKEDSSQFGPSMIWGSSSDALRAMRYMSRSGSWGGSLSSTNSTSSDYAFSPDVSRHHVSLYRDDFDSQVSFAPPYPVPYSQTHYSYASQGSYAGHTVSPSSARDQAVACSMKELQYTPDPEHDDIQGDSVCIKIEKRPEKMAPTPESCSPATDTSSRSDYDDSMKDEEEEKGVDSDIDPEYSPVKSRSARRFSSSSKHPTRSPTISRKSFMQPTTDNNRVLKSSQRPTISTKSKTKNASRKRSNSKNGDSRPFICSFSHYGCESRFSSKNEWKRHVSSQHLQLGFYRCDTDLCYPTNQFPNGGTRTYNDFNRKDLFTQHHRRMHVPWTPANKPPSKQAHNDFEESLEAVRQRCWHEKRKAPKKSQCIFCHVRFDGESAWDERMEHIGKHFEKAEREKKDLGEGREDPDLKSWALDQGLIVDCGDRGCWLDGLQGNRRAGKAMPSAMARRGKVVNDDVAGEEDAAGDDE</sequence>
<dbReference type="EMBL" id="JAACFV010000020">
    <property type="protein sequence ID" value="KAF7511434.1"/>
    <property type="molecule type" value="Genomic_DNA"/>
</dbReference>
<dbReference type="AlphaFoldDB" id="A0A8H7E5Q0"/>
<dbReference type="GO" id="GO:0003700">
    <property type="term" value="F:DNA-binding transcription factor activity"/>
    <property type="evidence" value="ECO:0007669"/>
    <property type="project" value="InterPro"/>
</dbReference>
<evidence type="ECO:0000313" key="3">
    <source>
        <dbReference type="Proteomes" id="UP000606974"/>
    </source>
</evidence>
<protein>
    <recommendedName>
        <fullName evidence="4">C2H2-type domain-containing protein</fullName>
    </recommendedName>
</protein>
<dbReference type="Proteomes" id="UP000606974">
    <property type="component" value="Unassembled WGS sequence"/>
</dbReference>
<reference evidence="2" key="1">
    <citation type="submission" date="2020-02" db="EMBL/GenBank/DDBJ databases">
        <authorList>
            <person name="Palmer J.M."/>
        </authorList>
    </citation>
    <scope>NUCLEOTIDE SEQUENCE</scope>
    <source>
        <strain evidence="2">EPUS1.4</strain>
        <tissue evidence="2">Thallus</tissue>
    </source>
</reference>
<accession>A0A8H7E5Q0</accession>
<dbReference type="OrthoDB" id="5388486at2759"/>
<evidence type="ECO:0000256" key="1">
    <source>
        <dbReference type="SAM" id="MobiDB-lite"/>
    </source>
</evidence>
<dbReference type="InterPro" id="IPR039970">
    <property type="entry name" value="TF_Grauzone"/>
</dbReference>
<feature type="compositionally biased region" description="Basic residues" evidence="1">
    <location>
        <begin position="319"/>
        <end position="330"/>
    </location>
</feature>
<feature type="compositionally biased region" description="Acidic residues" evidence="1">
    <location>
        <begin position="543"/>
        <end position="554"/>
    </location>
</feature>
<dbReference type="PANTHER" id="PTHR23225:SF2">
    <property type="entry name" value="AT09679P-RELATED"/>
    <property type="match status" value="1"/>
</dbReference>
<name>A0A8H7E5Q0_9EURO</name>
<gene>
    <name evidence="2" type="ORF">GJ744_004623</name>
</gene>
<comment type="caution">
    <text evidence="2">The sequence shown here is derived from an EMBL/GenBank/DDBJ whole genome shotgun (WGS) entry which is preliminary data.</text>
</comment>
<proteinExistence type="predicted"/>
<feature type="compositionally biased region" description="Polar residues" evidence="1">
    <location>
        <begin position="287"/>
        <end position="318"/>
    </location>
</feature>
<feature type="compositionally biased region" description="Acidic residues" evidence="1">
    <location>
        <begin position="250"/>
        <end position="265"/>
    </location>
</feature>
<organism evidence="2 3">
    <name type="scientific">Endocarpon pusillum</name>
    <dbReference type="NCBI Taxonomy" id="364733"/>
    <lineage>
        <taxon>Eukaryota</taxon>
        <taxon>Fungi</taxon>
        <taxon>Dikarya</taxon>
        <taxon>Ascomycota</taxon>
        <taxon>Pezizomycotina</taxon>
        <taxon>Eurotiomycetes</taxon>
        <taxon>Chaetothyriomycetidae</taxon>
        <taxon>Verrucariales</taxon>
        <taxon>Verrucariaceae</taxon>
        <taxon>Endocarpon</taxon>
    </lineage>
</organism>